<keyword evidence="3" id="KW-0560">Oxidoreductase</keyword>
<dbReference type="InterPro" id="IPR050121">
    <property type="entry name" value="Cytochrome_P450_monoxygenase"/>
</dbReference>
<keyword evidence="5" id="KW-1185">Reference proteome</keyword>
<keyword evidence="3" id="KW-0349">Heme</keyword>
<comment type="similarity">
    <text evidence="2 3">Belongs to the cytochrome P450 family.</text>
</comment>
<dbReference type="RefSeq" id="WP_264774765.1">
    <property type="nucleotide sequence ID" value="NZ_AP026560.1"/>
</dbReference>
<evidence type="ECO:0000313" key="4">
    <source>
        <dbReference type="EMBL" id="BDP42052.1"/>
    </source>
</evidence>
<dbReference type="PANTHER" id="PTHR24305">
    <property type="entry name" value="CYTOCHROME P450"/>
    <property type="match status" value="1"/>
</dbReference>
<evidence type="ECO:0000256" key="3">
    <source>
        <dbReference type="RuleBase" id="RU000461"/>
    </source>
</evidence>
<dbReference type="EMBL" id="AP026560">
    <property type="protein sequence ID" value="BDP42052.1"/>
    <property type="molecule type" value="Genomic_DNA"/>
</dbReference>
<evidence type="ECO:0000313" key="5">
    <source>
        <dbReference type="Proteomes" id="UP001064971"/>
    </source>
</evidence>
<evidence type="ECO:0000256" key="1">
    <source>
        <dbReference type="ARBA" id="ARBA00001971"/>
    </source>
</evidence>
<accession>A0ABM8AEI7</accession>
<protein>
    <submittedName>
        <fullName evidence="4">Cytochrome P450</fullName>
    </submittedName>
</protein>
<keyword evidence="3" id="KW-0503">Monooxygenase</keyword>
<comment type="cofactor">
    <cofactor evidence="1">
        <name>heme</name>
        <dbReference type="ChEBI" id="CHEBI:30413"/>
    </cofactor>
</comment>
<dbReference type="InterPro" id="IPR002401">
    <property type="entry name" value="Cyt_P450_E_grp-I"/>
</dbReference>
<organism evidence="4 5">
    <name type="scientific">Deinococcus aetherius</name>
    <dbReference type="NCBI Taxonomy" id="200252"/>
    <lineage>
        <taxon>Bacteria</taxon>
        <taxon>Thermotogati</taxon>
        <taxon>Deinococcota</taxon>
        <taxon>Deinococci</taxon>
        <taxon>Deinococcales</taxon>
        <taxon>Deinococcaceae</taxon>
        <taxon>Deinococcus</taxon>
    </lineage>
</organism>
<dbReference type="Proteomes" id="UP001064971">
    <property type="component" value="Chromosome"/>
</dbReference>
<dbReference type="Pfam" id="PF00067">
    <property type="entry name" value="p450"/>
    <property type="match status" value="1"/>
</dbReference>
<sequence>MPSPEKTTVSTVGQVTQLNGWPDGPRGHGPLGNLPELRRDALAFLRHSRAAYGDVFRLRFGPRDVLVVAEPAAAREVLVTKAGSFRKGRGIQKMEDFLGSGLLTAEGEVWRGHRRLMQPAFHRSALEGMAEEIARATQPLLARLEAAARSGEPVDVASEMLRVALRAVAAVLFGAALDERDLRVVERELPPLLTSTTNRVRSPVDWRLPTPSLWREKAAARALDALVHRIIRERRASGAEGNDLLGMLLSARDEEGRGGLTDHELRDEVMTLFLAGHETTATLLTFLFLALSRHPELRERVQAEARERLGDRSPTAADARNLPLLGACIQETLRLYPPAWLVPRQATGPVTVAGVPLPEGTNVSVNIFLLHRGARYWPEPDAFRPGRWLGRERTPEAFMPFGAGARMCIGNHLALMEAAIIAGLVLREFTLEVPGGGPTGLVAGVTLKPDGPVVAKVRSASPSPVRE</sequence>
<dbReference type="InterPro" id="IPR017972">
    <property type="entry name" value="Cyt_P450_CS"/>
</dbReference>
<dbReference type="Gene3D" id="1.10.630.10">
    <property type="entry name" value="Cytochrome P450"/>
    <property type="match status" value="1"/>
</dbReference>
<dbReference type="InterPro" id="IPR001128">
    <property type="entry name" value="Cyt_P450"/>
</dbReference>
<keyword evidence="3" id="KW-0408">Iron</keyword>
<dbReference type="PRINTS" id="PR00463">
    <property type="entry name" value="EP450I"/>
</dbReference>
<dbReference type="SUPFAM" id="SSF48264">
    <property type="entry name" value="Cytochrome P450"/>
    <property type="match status" value="1"/>
</dbReference>
<evidence type="ECO:0000256" key="2">
    <source>
        <dbReference type="ARBA" id="ARBA00010617"/>
    </source>
</evidence>
<keyword evidence="3" id="KW-0479">Metal-binding</keyword>
<name>A0ABM8AEI7_9DEIO</name>
<dbReference type="InterPro" id="IPR036396">
    <property type="entry name" value="Cyt_P450_sf"/>
</dbReference>
<dbReference type="PROSITE" id="PS00086">
    <property type="entry name" value="CYTOCHROME_P450"/>
    <property type="match status" value="1"/>
</dbReference>
<gene>
    <name evidence="4" type="ORF">DAETH_20210</name>
</gene>
<proteinExistence type="inferred from homology"/>
<reference evidence="4" key="1">
    <citation type="submission" date="2022-07" db="EMBL/GenBank/DDBJ databases">
        <title>Complete Genome Sequence of the Radioresistant Bacterium Deinococcus aetherius ST0316, Isolated from the Air Dust collected in Lower Stratosphere above Japan.</title>
        <authorList>
            <person name="Satoh K."/>
            <person name="Hagiwara K."/>
            <person name="Katsumata K."/>
            <person name="Kubo A."/>
            <person name="Yokobori S."/>
            <person name="Yamagishi A."/>
            <person name="Oono Y."/>
            <person name="Narumi I."/>
        </authorList>
    </citation>
    <scope>NUCLEOTIDE SEQUENCE</scope>
    <source>
        <strain evidence="4">ST0316</strain>
    </source>
</reference>
<dbReference type="PANTHER" id="PTHR24305:SF166">
    <property type="entry name" value="CYTOCHROME P450 12A4, MITOCHONDRIAL-RELATED"/>
    <property type="match status" value="1"/>
</dbReference>
<dbReference type="PRINTS" id="PR00385">
    <property type="entry name" value="P450"/>
</dbReference>